<dbReference type="Gene3D" id="3.40.640.10">
    <property type="entry name" value="Type I PLP-dependent aspartate aminotransferase-like (Major domain)"/>
    <property type="match status" value="1"/>
</dbReference>
<dbReference type="InterPro" id="IPR000192">
    <property type="entry name" value="Aminotrans_V_dom"/>
</dbReference>
<dbReference type="AlphaFoldDB" id="A0A2D6LQB1"/>
<organism evidence="7 8">
    <name type="scientific">Candidatus Iainarchaeum sp</name>
    <dbReference type="NCBI Taxonomy" id="3101447"/>
    <lineage>
        <taxon>Archaea</taxon>
        <taxon>Candidatus Iainarchaeota</taxon>
        <taxon>Candidatus Iainarchaeia</taxon>
        <taxon>Candidatus Iainarchaeales</taxon>
        <taxon>Candidatus Iainarchaeaceae</taxon>
        <taxon>Candidatus Iainarchaeum</taxon>
    </lineage>
</organism>
<dbReference type="Proteomes" id="UP000226712">
    <property type="component" value="Unassembled WGS sequence"/>
</dbReference>
<dbReference type="InterPro" id="IPR015421">
    <property type="entry name" value="PyrdxlP-dep_Trfase_major"/>
</dbReference>
<protein>
    <recommendedName>
        <fullName evidence="2">cysteine desulfurase</fullName>
        <ecNumber evidence="2">2.8.1.7</ecNumber>
    </recommendedName>
</protein>
<dbReference type="Pfam" id="PF00266">
    <property type="entry name" value="Aminotran_5"/>
    <property type="match status" value="1"/>
</dbReference>
<accession>A0A2D6LQB1</accession>
<dbReference type="InterPro" id="IPR015424">
    <property type="entry name" value="PyrdxlP-dep_Trfase"/>
</dbReference>
<dbReference type="EMBL" id="NZBD01000016">
    <property type="protein sequence ID" value="MAG18393.1"/>
    <property type="molecule type" value="Genomic_DNA"/>
</dbReference>
<dbReference type="PANTHER" id="PTHR43586">
    <property type="entry name" value="CYSTEINE DESULFURASE"/>
    <property type="match status" value="1"/>
</dbReference>
<reference evidence="8" key="1">
    <citation type="submission" date="2017-09" db="EMBL/GenBank/DDBJ databases">
        <title>The Reconstruction of 2,631 Draft Metagenome-Assembled Genomes from the Global Oceans.</title>
        <authorList>
            <person name="Tully B.J."/>
            <person name="Graham E.D."/>
            <person name="Heidelberg J.F."/>
        </authorList>
    </citation>
    <scope>NUCLEOTIDE SEQUENCE [LARGE SCALE GENOMIC DNA]</scope>
</reference>
<comment type="catalytic activity">
    <reaction evidence="5">
        <text>(sulfur carrier)-H + L-cysteine = (sulfur carrier)-SH + L-alanine</text>
        <dbReference type="Rhea" id="RHEA:43892"/>
        <dbReference type="Rhea" id="RHEA-COMP:14737"/>
        <dbReference type="Rhea" id="RHEA-COMP:14739"/>
        <dbReference type="ChEBI" id="CHEBI:29917"/>
        <dbReference type="ChEBI" id="CHEBI:35235"/>
        <dbReference type="ChEBI" id="CHEBI:57972"/>
        <dbReference type="ChEBI" id="CHEBI:64428"/>
        <dbReference type="EC" id="2.8.1.7"/>
    </reaction>
</comment>
<dbReference type="Gene3D" id="3.90.1150.10">
    <property type="entry name" value="Aspartate Aminotransferase, domain 1"/>
    <property type="match status" value="1"/>
</dbReference>
<sequence>MISEKIREDFPVLQNNKGLIYFDSAATSLKPIQVIEATNNYYKNLGANVHRGNHHLSQQATQLYEESRKEAAKFIKAKEEELVFTRNATESINAIATGLERQNYFSEGDEIVISALEHHANIVPWQELCKRTGSVLKIAELNEDFTLNMQDLQEKVSGKTKLVSVAHASNTVATIFPVKEIGKIAHENNALFLIDAAQSVPHFEVNAKKINADFLVISSHKMLGPTGVGCLYGKKDLLEEMPPYNYGGSMISKVTYENTEWASLPEKFEAGTMPIAEVIGFGEAVRYLKKLGMENVHEHEKKLLNHCIEKMKEIDRVKMYCPQDAENQGGIVLFGVKGIDAVDLGVALDESKNIATRSGMHCAEPIVSSLNPKGLGRASFYLYNTIEEIDTFVDEVTAISKAFK</sequence>
<dbReference type="SUPFAM" id="SSF53383">
    <property type="entry name" value="PLP-dependent transferases"/>
    <property type="match status" value="1"/>
</dbReference>
<dbReference type="NCBIfam" id="TIGR01979">
    <property type="entry name" value="sufS"/>
    <property type="match status" value="1"/>
</dbReference>
<evidence type="ECO:0000256" key="4">
    <source>
        <dbReference type="ARBA" id="ARBA00022898"/>
    </source>
</evidence>
<dbReference type="InterPro" id="IPR010970">
    <property type="entry name" value="Cys_dSase_SufS"/>
</dbReference>
<evidence type="ECO:0000313" key="7">
    <source>
        <dbReference type="EMBL" id="MAG18393.1"/>
    </source>
</evidence>
<keyword evidence="4" id="KW-0663">Pyridoxal phosphate</keyword>
<comment type="caution">
    <text evidence="7">The sequence shown here is derived from an EMBL/GenBank/DDBJ whole genome shotgun (WGS) entry which is preliminary data.</text>
</comment>
<dbReference type="GO" id="GO:0030170">
    <property type="term" value="F:pyridoxal phosphate binding"/>
    <property type="evidence" value="ECO:0007669"/>
    <property type="project" value="InterPro"/>
</dbReference>
<evidence type="ECO:0000256" key="1">
    <source>
        <dbReference type="ARBA" id="ARBA00001933"/>
    </source>
</evidence>
<evidence type="ECO:0000256" key="3">
    <source>
        <dbReference type="ARBA" id="ARBA00022679"/>
    </source>
</evidence>
<evidence type="ECO:0000256" key="5">
    <source>
        <dbReference type="ARBA" id="ARBA00050776"/>
    </source>
</evidence>
<keyword evidence="3" id="KW-0808">Transferase</keyword>
<evidence type="ECO:0000313" key="8">
    <source>
        <dbReference type="Proteomes" id="UP000226712"/>
    </source>
</evidence>
<dbReference type="GO" id="GO:0031071">
    <property type="term" value="F:cysteine desulfurase activity"/>
    <property type="evidence" value="ECO:0007669"/>
    <property type="project" value="UniProtKB-EC"/>
</dbReference>
<evidence type="ECO:0000259" key="6">
    <source>
        <dbReference type="Pfam" id="PF00266"/>
    </source>
</evidence>
<evidence type="ECO:0000256" key="2">
    <source>
        <dbReference type="ARBA" id="ARBA00012239"/>
    </source>
</evidence>
<comment type="cofactor">
    <cofactor evidence="1">
        <name>pyridoxal 5'-phosphate</name>
        <dbReference type="ChEBI" id="CHEBI:597326"/>
    </cofactor>
</comment>
<dbReference type="InterPro" id="IPR015422">
    <property type="entry name" value="PyrdxlP-dep_Trfase_small"/>
</dbReference>
<dbReference type="EC" id="2.8.1.7" evidence="2"/>
<dbReference type="CDD" id="cd06453">
    <property type="entry name" value="SufS_like"/>
    <property type="match status" value="1"/>
</dbReference>
<dbReference type="PANTHER" id="PTHR43586:SF8">
    <property type="entry name" value="CYSTEINE DESULFURASE 1, CHLOROPLASTIC"/>
    <property type="match status" value="1"/>
</dbReference>
<name>A0A2D6LQB1_9ARCH</name>
<dbReference type="GO" id="GO:0006534">
    <property type="term" value="P:cysteine metabolic process"/>
    <property type="evidence" value="ECO:0007669"/>
    <property type="project" value="InterPro"/>
</dbReference>
<proteinExistence type="predicted"/>
<gene>
    <name evidence="7" type="ORF">CL944_02885</name>
</gene>
<feature type="domain" description="Aminotransferase class V" evidence="6">
    <location>
        <begin position="20"/>
        <end position="392"/>
    </location>
</feature>